<dbReference type="AlphaFoldDB" id="A0A4V2E013"/>
<keyword evidence="2" id="KW-1185">Reference proteome</keyword>
<comment type="caution">
    <text evidence="1">The sequence shown here is derived from an EMBL/GenBank/DDBJ whole genome shotgun (WGS) entry which is preliminary data.</text>
</comment>
<evidence type="ECO:0000313" key="2">
    <source>
        <dbReference type="Proteomes" id="UP000293550"/>
    </source>
</evidence>
<dbReference type="Proteomes" id="UP000293550">
    <property type="component" value="Unassembled WGS sequence"/>
</dbReference>
<organism evidence="1 2">
    <name type="scientific">Candidatus Finniella inopinata</name>
    <dbReference type="NCBI Taxonomy" id="1696036"/>
    <lineage>
        <taxon>Bacteria</taxon>
        <taxon>Pseudomonadati</taxon>
        <taxon>Pseudomonadota</taxon>
        <taxon>Alphaproteobacteria</taxon>
        <taxon>Holosporales</taxon>
        <taxon>Candidatus Paracaedibacteraceae</taxon>
        <taxon>Candidatus Finniella</taxon>
    </lineage>
</organism>
<reference evidence="1 2" key="1">
    <citation type="submission" date="2018-10" db="EMBL/GenBank/DDBJ databases">
        <title>An updated phylogeny of the Alphaproteobacteria reveals that the parasitic Rickettsiales and Holosporales have independent origins.</title>
        <authorList>
            <person name="Munoz-Gomez S.A."/>
            <person name="Hess S."/>
            <person name="Burger G."/>
            <person name="Lang B.F."/>
            <person name="Susko E."/>
            <person name="Slamovits C.H."/>
            <person name="Roger A.J."/>
        </authorList>
    </citation>
    <scope>NUCLEOTIDE SEQUENCE [LARGE SCALE GENOMIC DNA]</scope>
    <source>
        <strain evidence="1">HOLO01</strain>
    </source>
</reference>
<evidence type="ECO:0000313" key="1">
    <source>
        <dbReference type="EMBL" id="RZI46957.1"/>
    </source>
</evidence>
<name>A0A4V2E013_9PROT</name>
<gene>
    <name evidence="1" type="ORF">EQU50_01660</name>
</gene>
<sequence>MRYFIRYKKRAIALISFAIYLLGFNSVIASESIKQKLKYTAVCTQDLATKQKARFYEILRNATFKINCSDYSLETNIVISNLDADQQTMMKCFINGSLGRVIN</sequence>
<dbReference type="RefSeq" id="WP_130153427.1">
    <property type="nucleotide sequence ID" value="NZ_SCFB01000002.1"/>
</dbReference>
<dbReference type="EMBL" id="SCFB01000002">
    <property type="protein sequence ID" value="RZI46957.1"/>
    <property type="molecule type" value="Genomic_DNA"/>
</dbReference>
<proteinExistence type="predicted"/>
<accession>A0A4V2E013</accession>
<protein>
    <submittedName>
        <fullName evidence="1">Uncharacterized protein</fullName>
    </submittedName>
</protein>